<name>M0CPW7_9EURY</name>
<dbReference type="eggNOG" id="arCOG05324">
    <property type="taxonomic scope" value="Archaea"/>
</dbReference>
<gene>
    <name evidence="2" type="ORF">C477_00685</name>
</gene>
<keyword evidence="3" id="KW-1185">Reference proteome</keyword>
<feature type="compositionally biased region" description="Basic residues" evidence="1">
    <location>
        <begin position="66"/>
        <end position="75"/>
    </location>
</feature>
<evidence type="ECO:0000256" key="1">
    <source>
        <dbReference type="SAM" id="MobiDB-lite"/>
    </source>
</evidence>
<reference evidence="2 3" key="1">
    <citation type="journal article" date="2014" name="PLoS Genet.">
        <title>Phylogenetically driven sequencing of extremely halophilic archaea reveals strategies for static and dynamic osmo-response.</title>
        <authorList>
            <person name="Becker E.A."/>
            <person name="Seitzer P.M."/>
            <person name="Tritt A."/>
            <person name="Larsen D."/>
            <person name="Krusor M."/>
            <person name="Yao A.I."/>
            <person name="Wu D."/>
            <person name="Madern D."/>
            <person name="Eisen J.A."/>
            <person name="Darling A.E."/>
            <person name="Facciotti M.T."/>
        </authorList>
    </citation>
    <scope>NUCLEOTIDE SEQUENCE [LARGE SCALE GENOMIC DNA]</scope>
    <source>
        <strain evidence="2 3">JCM 13891</strain>
    </source>
</reference>
<sequence length="112" mass="12730">MTTETTIRVGVRTRSLSRPRLQYIRQLGATDVFVDHADVDEEPDEFNDRDANATFAVGRDAIPRSRTSRQRKTASRRPTSPWPGSSRCRTRCTAISCSTATGWTRRSSRSRR</sequence>
<comment type="caution">
    <text evidence="2">The sequence shown here is derived from an EMBL/GenBank/DDBJ whole genome shotgun (WGS) entry which is preliminary data.</text>
</comment>
<evidence type="ECO:0000313" key="2">
    <source>
        <dbReference type="EMBL" id="ELZ24432.1"/>
    </source>
</evidence>
<evidence type="ECO:0000313" key="3">
    <source>
        <dbReference type="Proteomes" id="UP000011657"/>
    </source>
</evidence>
<proteinExistence type="predicted"/>
<organism evidence="2 3">
    <name type="scientific">Haloterrigena salina JCM 13891</name>
    <dbReference type="NCBI Taxonomy" id="1227488"/>
    <lineage>
        <taxon>Archaea</taxon>
        <taxon>Methanobacteriati</taxon>
        <taxon>Methanobacteriota</taxon>
        <taxon>Stenosarchaea group</taxon>
        <taxon>Halobacteria</taxon>
        <taxon>Halobacteriales</taxon>
        <taxon>Natrialbaceae</taxon>
        <taxon>Haloterrigena</taxon>
    </lineage>
</organism>
<dbReference type="Proteomes" id="UP000011657">
    <property type="component" value="Unassembled WGS sequence"/>
</dbReference>
<protein>
    <submittedName>
        <fullName evidence="2">Mannonate dehydratase</fullName>
    </submittedName>
</protein>
<dbReference type="EMBL" id="AOIS01000005">
    <property type="protein sequence ID" value="ELZ24432.1"/>
    <property type="molecule type" value="Genomic_DNA"/>
</dbReference>
<accession>M0CPW7</accession>
<feature type="region of interest" description="Disordered" evidence="1">
    <location>
        <begin position="59"/>
        <end position="89"/>
    </location>
</feature>
<dbReference type="AlphaFoldDB" id="M0CPW7"/>